<comment type="caution">
    <text evidence="1">The sequence shown here is derived from an EMBL/GenBank/DDBJ whole genome shotgun (WGS) entry which is preliminary data.</text>
</comment>
<dbReference type="Proteomes" id="UP000235145">
    <property type="component" value="Unassembled WGS sequence"/>
</dbReference>
<dbReference type="AlphaFoldDB" id="A0A9R1WHJ3"/>
<protein>
    <submittedName>
        <fullName evidence="1">Uncharacterized protein</fullName>
    </submittedName>
</protein>
<organism evidence="1 2">
    <name type="scientific">Lactuca sativa</name>
    <name type="common">Garden lettuce</name>
    <dbReference type="NCBI Taxonomy" id="4236"/>
    <lineage>
        <taxon>Eukaryota</taxon>
        <taxon>Viridiplantae</taxon>
        <taxon>Streptophyta</taxon>
        <taxon>Embryophyta</taxon>
        <taxon>Tracheophyta</taxon>
        <taxon>Spermatophyta</taxon>
        <taxon>Magnoliopsida</taxon>
        <taxon>eudicotyledons</taxon>
        <taxon>Gunneridae</taxon>
        <taxon>Pentapetalae</taxon>
        <taxon>asterids</taxon>
        <taxon>campanulids</taxon>
        <taxon>Asterales</taxon>
        <taxon>Asteraceae</taxon>
        <taxon>Cichorioideae</taxon>
        <taxon>Cichorieae</taxon>
        <taxon>Lactucinae</taxon>
        <taxon>Lactuca</taxon>
    </lineage>
</organism>
<evidence type="ECO:0000313" key="2">
    <source>
        <dbReference type="Proteomes" id="UP000235145"/>
    </source>
</evidence>
<dbReference type="EMBL" id="NBSK02000002">
    <property type="protein sequence ID" value="KAJ0222795.1"/>
    <property type="molecule type" value="Genomic_DNA"/>
</dbReference>
<sequence>MDVALEDGYYKKLIYSMKQQLDSKEDLGFIENFRTKNAELEFLLSKEKSLVASMEKGMCDSKEKSLATRLRKCDYFEWEDVALEDSYYKNLIYSMKQQTKNVELDFLLSKEKSLAASIEKGMCDSKKEHTYVQVVGSCSSCWVCLFCFLVS</sequence>
<reference evidence="1 2" key="1">
    <citation type="journal article" date="2017" name="Nat. Commun.">
        <title>Genome assembly with in vitro proximity ligation data and whole-genome triplication in lettuce.</title>
        <authorList>
            <person name="Reyes-Chin-Wo S."/>
            <person name="Wang Z."/>
            <person name="Yang X."/>
            <person name="Kozik A."/>
            <person name="Arikit S."/>
            <person name="Song C."/>
            <person name="Xia L."/>
            <person name="Froenicke L."/>
            <person name="Lavelle D.O."/>
            <person name="Truco M.J."/>
            <person name="Xia R."/>
            <person name="Zhu S."/>
            <person name="Xu C."/>
            <person name="Xu H."/>
            <person name="Xu X."/>
            <person name="Cox K."/>
            <person name="Korf I."/>
            <person name="Meyers B.C."/>
            <person name="Michelmore R.W."/>
        </authorList>
    </citation>
    <scope>NUCLEOTIDE SEQUENCE [LARGE SCALE GENOMIC DNA]</scope>
    <source>
        <strain evidence="2">cv. Salinas</strain>
        <tissue evidence="1">Seedlings</tissue>
    </source>
</reference>
<keyword evidence="2" id="KW-1185">Reference proteome</keyword>
<gene>
    <name evidence="1" type="ORF">LSAT_V11C200067480</name>
</gene>
<proteinExistence type="predicted"/>
<accession>A0A9R1WHJ3</accession>
<name>A0A9R1WHJ3_LACSA</name>
<evidence type="ECO:0000313" key="1">
    <source>
        <dbReference type="EMBL" id="KAJ0222795.1"/>
    </source>
</evidence>